<feature type="domain" description="GIY-YIG" evidence="1">
    <location>
        <begin position="60"/>
        <end position="159"/>
    </location>
</feature>
<dbReference type="InterPro" id="IPR000305">
    <property type="entry name" value="GIY-YIG_endonuc"/>
</dbReference>
<protein>
    <recommendedName>
        <fullName evidence="1">GIY-YIG domain-containing protein</fullName>
    </recommendedName>
</protein>
<sequence>MPLFCYKRGHTVRDILCPAEPRQNPCLNCVCCSSIIKGDKVLYPTKGNNMQLNSYATCVSEYVVYMLKCPCGIVYVGQTIRKVKGRIKEHKGDNRNFKTDTTTDTPVSRHFNLHNHHVSQLKWLVLEVVELPHRGGDIRKILLQKEALWIKKLDSLTPRGMNDQWSVGCFL</sequence>
<dbReference type="Pfam" id="PF01541">
    <property type="entry name" value="GIY-YIG"/>
    <property type="match status" value="1"/>
</dbReference>
<dbReference type="PROSITE" id="PS50164">
    <property type="entry name" value="GIY_YIG"/>
    <property type="match status" value="1"/>
</dbReference>
<evidence type="ECO:0000313" key="3">
    <source>
        <dbReference type="Proteomes" id="UP000694892"/>
    </source>
</evidence>
<dbReference type="PANTHER" id="PTHR21301:SF12">
    <property type="match status" value="1"/>
</dbReference>
<accession>A0A974D0T0</accession>
<dbReference type="CDD" id="cd10442">
    <property type="entry name" value="GIY-YIG_PLEs"/>
    <property type="match status" value="1"/>
</dbReference>
<proteinExistence type="predicted"/>
<dbReference type="Gene3D" id="3.40.1440.10">
    <property type="entry name" value="GIY-YIG endonuclease"/>
    <property type="match status" value="1"/>
</dbReference>
<dbReference type="EMBL" id="CM004473">
    <property type="protein sequence ID" value="OCT82311.1"/>
    <property type="molecule type" value="Genomic_DNA"/>
</dbReference>
<dbReference type="AlphaFoldDB" id="A0A974D0T0"/>
<gene>
    <name evidence="2" type="ORF">XELAEV_18024832mg</name>
</gene>
<dbReference type="PANTHER" id="PTHR21301">
    <property type="entry name" value="REVERSE TRANSCRIPTASE"/>
    <property type="match status" value="1"/>
</dbReference>
<dbReference type="InterPro" id="IPR035901">
    <property type="entry name" value="GIY-YIG_endonuc_sf"/>
</dbReference>
<organism evidence="2 3">
    <name type="scientific">Xenopus laevis</name>
    <name type="common">African clawed frog</name>
    <dbReference type="NCBI Taxonomy" id="8355"/>
    <lineage>
        <taxon>Eukaryota</taxon>
        <taxon>Metazoa</taxon>
        <taxon>Chordata</taxon>
        <taxon>Craniata</taxon>
        <taxon>Vertebrata</taxon>
        <taxon>Euteleostomi</taxon>
        <taxon>Amphibia</taxon>
        <taxon>Batrachia</taxon>
        <taxon>Anura</taxon>
        <taxon>Pipoidea</taxon>
        <taxon>Pipidae</taxon>
        <taxon>Xenopodinae</taxon>
        <taxon>Xenopus</taxon>
        <taxon>Xenopus</taxon>
    </lineage>
</organism>
<evidence type="ECO:0000313" key="2">
    <source>
        <dbReference type="EMBL" id="OCT82311.1"/>
    </source>
</evidence>
<dbReference type="SUPFAM" id="SSF82771">
    <property type="entry name" value="GIY-YIG endonuclease"/>
    <property type="match status" value="1"/>
</dbReference>
<dbReference type="Proteomes" id="UP000694892">
    <property type="component" value="Chromosome 4S"/>
</dbReference>
<reference evidence="3" key="1">
    <citation type="journal article" date="2016" name="Nature">
        <title>Genome evolution in the allotetraploid frog Xenopus laevis.</title>
        <authorList>
            <person name="Session A.M."/>
            <person name="Uno Y."/>
            <person name="Kwon T."/>
            <person name="Chapman J.A."/>
            <person name="Toyoda A."/>
            <person name="Takahashi S."/>
            <person name="Fukui A."/>
            <person name="Hikosaka A."/>
            <person name="Suzuki A."/>
            <person name="Kondo M."/>
            <person name="van Heeringen S.J."/>
            <person name="Quigley I."/>
            <person name="Heinz S."/>
            <person name="Ogino H."/>
            <person name="Ochi H."/>
            <person name="Hellsten U."/>
            <person name="Lyons J.B."/>
            <person name="Simakov O."/>
            <person name="Putnam N."/>
            <person name="Stites J."/>
            <person name="Kuroki Y."/>
            <person name="Tanaka T."/>
            <person name="Michiue T."/>
            <person name="Watanabe M."/>
            <person name="Bogdanovic O."/>
            <person name="Lister R."/>
            <person name="Georgiou G."/>
            <person name="Paranjpe S.S."/>
            <person name="van Kruijsbergen I."/>
            <person name="Shu S."/>
            <person name="Carlson J."/>
            <person name="Kinoshita T."/>
            <person name="Ohta Y."/>
            <person name="Mawaribuchi S."/>
            <person name="Jenkins J."/>
            <person name="Grimwood J."/>
            <person name="Schmutz J."/>
            <person name="Mitros T."/>
            <person name="Mozaffari S.V."/>
            <person name="Suzuki Y."/>
            <person name="Haramoto Y."/>
            <person name="Yamamoto T.S."/>
            <person name="Takagi C."/>
            <person name="Heald R."/>
            <person name="Miller K."/>
            <person name="Haudenschild C."/>
            <person name="Kitzman J."/>
            <person name="Nakayama T."/>
            <person name="Izutsu Y."/>
            <person name="Robert J."/>
            <person name="Fortriede J."/>
            <person name="Burns K."/>
            <person name="Lotay V."/>
            <person name="Karimi K."/>
            <person name="Yasuoka Y."/>
            <person name="Dichmann D.S."/>
            <person name="Flajnik M.F."/>
            <person name="Houston D.W."/>
            <person name="Shendure J."/>
            <person name="DuPasquier L."/>
            <person name="Vize P.D."/>
            <person name="Zorn A.M."/>
            <person name="Ito M."/>
            <person name="Marcotte E.M."/>
            <person name="Wallingford J.B."/>
            <person name="Ito Y."/>
            <person name="Asashima M."/>
            <person name="Ueno N."/>
            <person name="Matsuda Y."/>
            <person name="Veenstra G.J."/>
            <person name="Fujiyama A."/>
            <person name="Harland R.M."/>
            <person name="Taira M."/>
            <person name="Rokhsar D.S."/>
        </authorList>
    </citation>
    <scope>NUCLEOTIDE SEQUENCE [LARGE SCALE GENOMIC DNA]</scope>
    <source>
        <strain evidence="3">J</strain>
    </source>
</reference>
<evidence type="ECO:0000259" key="1">
    <source>
        <dbReference type="PROSITE" id="PS50164"/>
    </source>
</evidence>
<name>A0A974D0T0_XENLA</name>